<dbReference type="InterPro" id="IPR005839">
    <property type="entry name" value="Methylthiotransferase"/>
</dbReference>
<dbReference type="PANTHER" id="PTHR11918">
    <property type="entry name" value="RADICAL SAM PROTEINS"/>
    <property type="match status" value="1"/>
</dbReference>
<keyword evidence="2" id="KW-0004">4Fe-4S</keyword>
<dbReference type="InterPro" id="IPR023404">
    <property type="entry name" value="rSAM_horseshoe"/>
</dbReference>
<dbReference type="InterPro" id="IPR006467">
    <property type="entry name" value="MiaB-like_bact"/>
</dbReference>
<dbReference type="NCBIfam" id="TIGR00089">
    <property type="entry name" value="MiaB/RimO family radical SAM methylthiotransferase"/>
    <property type="match status" value="1"/>
</dbReference>
<evidence type="ECO:0000259" key="10">
    <source>
        <dbReference type="PROSITE" id="PS51918"/>
    </source>
</evidence>
<feature type="domain" description="Radical SAM core" evidence="10">
    <location>
        <begin position="167"/>
        <end position="397"/>
    </location>
</feature>
<dbReference type="PROSITE" id="PS51449">
    <property type="entry name" value="MTTASE_N"/>
    <property type="match status" value="1"/>
</dbReference>
<keyword evidence="3" id="KW-0808">Transferase</keyword>
<evidence type="ECO:0000313" key="12">
    <source>
        <dbReference type="Proteomes" id="UP000033220"/>
    </source>
</evidence>
<dbReference type="InterPro" id="IPR020612">
    <property type="entry name" value="Methylthiotransferase_CS"/>
</dbReference>
<dbReference type="STRING" id="1150469.RSPPHO_01729"/>
<dbReference type="eggNOG" id="COG0621">
    <property type="taxonomic scope" value="Bacteria"/>
</dbReference>
<accession>H6SK40</accession>
<dbReference type="SFLD" id="SFLDS00029">
    <property type="entry name" value="Radical_SAM"/>
    <property type="match status" value="1"/>
</dbReference>
<dbReference type="Pfam" id="PF04055">
    <property type="entry name" value="Radical_SAM"/>
    <property type="match status" value="1"/>
</dbReference>
<dbReference type="PROSITE" id="PS01278">
    <property type="entry name" value="MTTASE_RADICAL"/>
    <property type="match status" value="1"/>
</dbReference>
<sequence>MARERFARCHGRHGHPGVFRRSGSRVHPMTVPTPPPAPRVVTFGCRLNTSESQMMREQAAQAGLSQAIIINTCAVTREAERQARQTIRRVRRENPDALVIVTGCGAQINARAWADMPEVDHVLGNQEKLKAESYRALAGGPASPGDRVQVEDIAQAAGADLPRLGDLDGRTRAFVQVQQGCDHACTFCVIPLARGPSRSVPVAAVIDQVARLVDIGVREVVLTGVDLAAWGCDLGDGEGLGLLVRRLLAAQPGLARLRLSSLDPTAFDATLLDVVANEPRLMPHLHLSVQAGADLVLKRMRRRHLRGDVIALARRLRALRPDLALGADLIAGFPTETEAHQAETLALIDEAGLTHLHVFPYSPRPETPAARMPPVAPATVKARAQALRQAGERAFAALLAGRVGTEDQVLVERSGFGHGEAYIPVHLDPSIAAGTLVRVRLAAGDGSHLIGETVS</sequence>
<evidence type="ECO:0000259" key="9">
    <source>
        <dbReference type="PROSITE" id="PS51449"/>
    </source>
</evidence>
<evidence type="ECO:0000256" key="8">
    <source>
        <dbReference type="SAM" id="MobiDB-lite"/>
    </source>
</evidence>
<dbReference type="GO" id="GO:0046872">
    <property type="term" value="F:metal ion binding"/>
    <property type="evidence" value="ECO:0007669"/>
    <property type="project" value="UniProtKB-KW"/>
</dbReference>
<dbReference type="CDD" id="cd01335">
    <property type="entry name" value="Radical_SAM"/>
    <property type="match status" value="1"/>
</dbReference>
<dbReference type="Pfam" id="PF00919">
    <property type="entry name" value="UPF0004"/>
    <property type="match status" value="1"/>
</dbReference>
<evidence type="ECO:0000256" key="1">
    <source>
        <dbReference type="ARBA" id="ARBA00001966"/>
    </source>
</evidence>
<dbReference type="KEGG" id="rpm:RSPPHO_01729"/>
<dbReference type="InterPro" id="IPR013848">
    <property type="entry name" value="Methylthiotransferase_N"/>
</dbReference>
<dbReference type="PATRIC" id="fig|1150469.3.peg.1953"/>
<dbReference type="Gene3D" id="3.80.30.20">
    <property type="entry name" value="tm_1862 like domain"/>
    <property type="match status" value="1"/>
</dbReference>
<dbReference type="SUPFAM" id="SSF102114">
    <property type="entry name" value="Radical SAM enzymes"/>
    <property type="match status" value="1"/>
</dbReference>
<dbReference type="InterPro" id="IPR007197">
    <property type="entry name" value="rSAM"/>
</dbReference>
<evidence type="ECO:0000313" key="11">
    <source>
        <dbReference type="EMBL" id="CCG08355.1"/>
    </source>
</evidence>
<dbReference type="NCBIfam" id="TIGR01579">
    <property type="entry name" value="MiaB-like-C"/>
    <property type="match status" value="1"/>
</dbReference>
<proteinExistence type="predicted"/>
<feature type="region of interest" description="Disordered" evidence="8">
    <location>
        <begin position="1"/>
        <end position="35"/>
    </location>
</feature>
<protein>
    <submittedName>
        <fullName evidence="11">MiaB-like tRNA modifying enzyme</fullName>
    </submittedName>
</protein>
<dbReference type="GO" id="GO:0035598">
    <property type="term" value="F:tRNA (N(6)-L-threonylcarbamoyladenosine(37)-C(2))-methylthiotransferase activity"/>
    <property type="evidence" value="ECO:0007669"/>
    <property type="project" value="TreeGrafter"/>
</dbReference>
<keyword evidence="7" id="KW-0411">Iron-sulfur</keyword>
<dbReference type="EMBL" id="HE663493">
    <property type="protein sequence ID" value="CCG08355.1"/>
    <property type="molecule type" value="Genomic_DNA"/>
</dbReference>
<evidence type="ECO:0000256" key="4">
    <source>
        <dbReference type="ARBA" id="ARBA00022691"/>
    </source>
</evidence>
<comment type="cofactor">
    <cofactor evidence="1">
        <name>[4Fe-4S] cluster</name>
        <dbReference type="ChEBI" id="CHEBI:49883"/>
    </cofactor>
</comment>
<dbReference type="InterPro" id="IPR038135">
    <property type="entry name" value="Methylthiotransferase_N_sf"/>
</dbReference>
<dbReference type="Gene3D" id="3.40.50.12160">
    <property type="entry name" value="Methylthiotransferase, N-terminal domain"/>
    <property type="match status" value="1"/>
</dbReference>
<keyword evidence="4" id="KW-0949">S-adenosyl-L-methionine</keyword>
<organism evidence="11 12">
    <name type="scientific">Pararhodospirillum photometricum DSM 122</name>
    <dbReference type="NCBI Taxonomy" id="1150469"/>
    <lineage>
        <taxon>Bacteria</taxon>
        <taxon>Pseudomonadati</taxon>
        <taxon>Pseudomonadota</taxon>
        <taxon>Alphaproteobacteria</taxon>
        <taxon>Rhodospirillales</taxon>
        <taxon>Rhodospirillaceae</taxon>
        <taxon>Pararhodospirillum</taxon>
    </lineage>
</organism>
<name>H6SK40_PARPM</name>
<gene>
    <name evidence="11" type="ORF">RSPPHO_01729</name>
</gene>
<keyword evidence="12" id="KW-1185">Reference proteome</keyword>
<keyword evidence="5" id="KW-0479">Metal-binding</keyword>
<keyword evidence="6" id="KW-0408">Iron</keyword>
<evidence type="ECO:0000256" key="3">
    <source>
        <dbReference type="ARBA" id="ARBA00022679"/>
    </source>
</evidence>
<evidence type="ECO:0000256" key="5">
    <source>
        <dbReference type="ARBA" id="ARBA00022723"/>
    </source>
</evidence>
<dbReference type="PROSITE" id="PS51918">
    <property type="entry name" value="RADICAL_SAM"/>
    <property type="match status" value="1"/>
</dbReference>
<feature type="domain" description="MTTase N-terminal" evidence="9">
    <location>
        <begin position="36"/>
        <end position="140"/>
    </location>
</feature>
<evidence type="ECO:0000256" key="2">
    <source>
        <dbReference type="ARBA" id="ARBA00022485"/>
    </source>
</evidence>
<reference evidence="11 12" key="1">
    <citation type="submission" date="2012-02" db="EMBL/GenBank/DDBJ databases">
        <title>Shotgun genome sequence of Phaeospirillum photometricum DSM 122.</title>
        <authorList>
            <person name="Duquesne K."/>
            <person name="Sturgis J."/>
        </authorList>
    </citation>
    <scope>NUCLEOTIDE SEQUENCE [LARGE SCALE GENOMIC DNA]</scope>
    <source>
        <strain evidence="12">DSM122</strain>
    </source>
</reference>
<dbReference type="HOGENOM" id="CLU_018697_1_1_5"/>
<dbReference type="AlphaFoldDB" id="H6SK40"/>
<dbReference type="SMART" id="SM00729">
    <property type="entry name" value="Elp3"/>
    <property type="match status" value="1"/>
</dbReference>
<evidence type="ECO:0000256" key="6">
    <source>
        <dbReference type="ARBA" id="ARBA00023004"/>
    </source>
</evidence>
<dbReference type="PANTHER" id="PTHR11918:SF45">
    <property type="entry name" value="THREONYLCARBAMOYLADENOSINE TRNA METHYLTHIOTRANSFERASE"/>
    <property type="match status" value="1"/>
</dbReference>
<dbReference type="InterPro" id="IPR006638">
    <property type="entry name" value="Elp3/MiaA/NifB-like_rSAM"/>
</dbReference>
<evidence type="ECO:0000256" key="7">
    <source>
        <dbReference type="ARBA" id="ARBA00023014"/>
    </source>
</evidence>
<dbReference type="Proteomes" id="UP000033220">
    <property type="component" value="Chromosome DSM 122"/>
</dbReference>
<dbReference type="SFLD" id="SFLDG01082">
    <property type="entry name" value="B12-binding_domain_containing"/>
    <property type="match status" value="1"/>
</dbReference>
<dbReference type="GO" id="GO:0051539">
    <property type="term" value="F:4 iron, 4 sulfur cluster binding"/>
    <property type="evidence" value="ECO:0007669"/>
    <property type="project" value="UniProtKB-KW"/>
</dbReference>
<dbReference type="InterPro" id="IPR058240">
    <property type="entry name" value="rSAM_sf"/>
</dbReference>